<feature type="domain" description="F-box" evidence="1">
    <location>
        <begin position="1"/>
        <end position="47"/>
    </location>
</feature>
<evidence type="ECO:0000259" key="1">
    <source>
        <dbReference type="PROSITE" id="PS50181"/>
    </source>
</evidence>
<protein>
    <recommendedName>
        <fullName evidence="1">F-box domain-containing protein</fullName>
    </recommendedName>
</protein>
<dbReference type="AlphaFoldDB" id="A0AAD7MKP7"/>
<dbReference type="EMBL" id="JARJLG010000271">
    <property type="protein sequence ID" value="KAJ7721188.1"/>
    <property type="molecule type" value="Genomic_DNA"/>
</dbReference>
<dbReference type="SUPFAM" id="SSF81383">
    <property type="entry name" value="F-box domain"/>
    <property type="match status" value="1"/>
</dbReference>
<evidence type="ECO:0000313" key="2">
    <source>
        <dbReference type="EMBL" id="KAJ7721188.1"/>
    </source>
</evidence>
<organism evidence="2 3">
    <name type="scientific">Mycena maculata</name>
    <dbReference type="NCBI Taxonomy" id="230809"/>
    <lineage>
        <taxon>Eukaryota</taxon>
        <taxon>Fungi</taxon>
        <taxon>Dikarya</taxon>
        <taxon>Basidiomycota</taxon>
        <taxon>Agaricomycotina</taxon>
        <taxon>Agaricomycetes</taxon>
        <taxon>Agaricomycetidae</taxon>
        <taxon>Agaricales</taxon>
        <taxon>Marasmiineae</taxon>
        <taxon>Mycenaceae</taxon>
        <taxon>Mycena</taxon>
    </lineage>
</organism>
<dbReference type="Proteomes" id="UP001215280">
    <property type="component" value="Unassembled WGS sequence"/>
</dbReference>
<comment type="caution">
    <text evidence="2">The sequence shown here is derived from an EMBL/GenBank/DDBJ whole genome shotgun (WGS) entry which is preliminary data.</text>
</comment>
<dbReference type="Pfam" id="PF00646">
    <property type="entry name" value="F-box"/>
    <property type="match status" value="1"/>
</dbReference>
<dbReference type="InterPro" id="IPR001810">
    <property type="entry name" value="F-box_dom"/>
</dbReference>
<sequence>MIETLPVELIGKILGQLNIVDVLILSQLSRRLRLVASDAVLNVWRLPILRNLLSNQYEDCLKHLSVYTSVPRYNWVEILSMGRASYILFETTLPNLKEAEWEEAFKRRFLPSWWRWRKDSSTWKAAFLKVLHNTWHRSRTSCTTNEAWTRYVVLNRNGSANLLEASSRSFNPVVVLNDLRVQHNMHRLEMRVRLVVQFADVRIIALGTLNQPRSPLTVNPNAKAFLHPPGVESDGVPTLTSPAISVYSRLRYPLPAQTHAEYPLYTPGGADKRWIIAEGLEEAGLQWVGGLMIVAQILGQGIDDVSNSGAPLQDHDLIAGSGRHQYASLTWDDFRAIAPWLEEKITRRIDGPGLGI</sequence>
<proteinExistence type="predicted"/>
<dbReference type="InterPro" id="IPR036047">
    <property type="entry name" value="F-box-like_dom_sf"/>
</dbReference>
<dbReference type="PROSITE" id="PS50181">
    <property type="entry name" value="FBOX"/>
    <property type="match status" value="1"/>
</dbReference>
<reference evidence="2" key="1">
    <citation type="submission" date="2023-03" db="EMBL/GenBank/DDBJ databases">
        <title>Massive genome expansion in bonnet fungi (Mycena s.s.) driven by repeated elements and novel gene families across ecological guilds.</title>
        <authorList>
            <consortium name="Lawrence Berkeley National Laboratory"/>
            <person name="Harder C.B."/>
            <person name="Miyauchi S."/>
            <person name="Viragh M."/>
            <person name="Kuo A."/>
            <person name="Thoen E."/>
            <person name="Andreopoulos B."/>
            <person name="Lu D."/>
            <person name="Skrede I."/>
            <person name="Drula E."/>
            <person name="Henrissat B."/>
            <person name="Morin E."/>
            <person name="Kohler A."/>
            <person name="Barry K."/>
            <person name="LaButti K."/>
            <person name="Morin E."/>
            <person name="Salamov A."/>
            <person name="Lipzen A."/>
            <person name="Mereny Z."/>
            <person name="Hegedus B."/>
            <person name="Baldrian P."/>
            <person name="Stursova M."/>
            <person name="Weitz H."/>
            <person name="Taylor A."/>
            <person name="Grigoriev I.V."/>
            <person name="Nagy L.G."/>
            <person name="Martin F."/>
            <person name="Kauserud H."/>
        </authorList>
    </citation>
    <scope>NUCLEOTIDE SEQUENCE</scope>
    <source>
        <strain evidence="2">CBHHK188m</strain>
    </source>
</reference>
<gene>
    <name evidence="2" type="ORF">DFH07DRAFT_303044</name>
</gene>
<accession>A0AAD7MKP7</accession>
<evidence type="ECO:0000313" key="3">
    <source>
        <dbReference type="Proteomes" id="UP001215280"/>
    </source>
</evidence>
<dbReference type="CDD" id="cd09917">
    <property type="entry name" value="F-box_SF"/>
    <property type="match status" value="1"/>
</dbReference>
<name>A0AAD7MKP7_9AGAR</name>
<keyword evidence="3" id="KW-1185">Reference proteome</keyword>